<dbReference type="Pfam" id="PF13715">
    <property type="entry name" value="CarbopepD_reg_2"/>
    <property type="match status" value="1"/>
</dbReference>
<dbReference type="InterPro" id="IPR012910">
    <property type="entry name" value="Plug_dom"/>
</dbReference>
<proteinExistence type="inferred from homology"/>
<evidence type="ECO:0000313" key="4">
    <source>
        <dbReference type="EMBL" id="MBJ6366670.1"/>
    </source>
</evidence>
<reference evidence="4" key="1">
    <citation type="submission" date="2020-12" db="EMBL/GenBank/DDBJ databases">
        <title>Snuella sp. nov., isolated from sediment in Incheon.</title>
        <authorList>
            <person name="Kim W."/>
        </authorList>
    </citation>
    <scope>NUCLEOTIDE SEQUENCE</scope>
    <source>
        <strain evidence="4">CAU 1569</strain>
    </source>
</reference>
<dbReference type="Pfam" id="PF07715">
    <property type="entry name" value="Plug"/>
    <property type="match status" value="1"/>
</dbReference>
<gene>
    <name evidence="4" type="ORF">JF259_01085</name>
</gene>
<organism evidence="4 5">
    <name type="scientific">Snuella sedimenti</name>
    <dbReference type="NCBI Taxonomy" id="2798802"/>
    <lineage>
        <taxon>Bacteria</taxon>
        <taxon>Pseudomonadati</taxon>
        <taxon>Bacteroidota</taxon>
        <taxon>Flavobacteriia</taxon>
        <taxon>Flavobacteriales</taxon>
        <taxon>Flavobacteriaceae</taxon>
        <taxon>Snuella</taxon>
    </lineage>
</organism>
<dbReference type="Gene3D" id="2.170.130.10">
    <property type="entry name" value="TonB-dependent receptor, plug domain"/>
    <property type="match status" value="1"/>
</dbReference>
<keyword evidence="5" id="KW-1185">Reference proteome</keyword>
<keyword evidence="1" id="KW-0813">Transport</keyword>
<evidence type="ECO:0000313" key="5">
    <source>
        <dbReference type="Proteomes" id="UP000610931"/>
    </source>
</evidence>
<feature type="domain" description="TonB-dependent receptor plug" evidence="3">
    <location>
        <begin position="208"/>
        <end position="317"/>
    </location>
</feature>
<feature type="chain" id="PRO_5035325578" evidence="2">
    <location>
        <begin position="18"/>
        <end position="1134"/>
    </location>
</feature>
<keyword evidence="4" id="KW-0675">Receptor</keyword>
<dbReference type="AlphaFoldDB" id="A0A8J7IU58"/>
<dbReference type="GO" id="GO:0009279">
    <property type="term" value="C:cell outer membrane"/>
    <property type="evidence" value="ECO:0007669"/>
    <property type="project" value="UniProtKB-SubCell"/>
</dbReference>
<dbReference type="FunFam" id="2.60.40.1120:FF:000003">
    <property type="entry name" value="Outer membrane protein Omp121"/>
    <property type="match status" value="1"/>
</dbReference>
<dbReference type="InterPro" id="IPR037066">
    <property type="entry name" value="Plug_dom_sf"/>
</dbReference>
<dbReference type="NCBIfam" id="TIGR04056">
    <property type="entry name" value="OMP_RagA_SusC"/>
    <property type="match status" value="1"/>
</dbReference>
<dbReference type="InterPro" id="IPR023997">
    <property type="entry name" value="TonB-dep_OMP_SusC/RagA_CS"/>
</dbReference>
<evidence type="ECO:0000256" key="1">
    <source>
        <dbReference type="PROSITE-ProRule" id="PRU01360"/>
    </source>
</evidence>
<comment type="similarity">
    <text evidence="1">Belongs to the TonB-dependent receptor family.</text>
</comment>
<dbReference type="EMBL" id="JAELVQ010000001">
    <property type="protein sequence ID" value="MBJ6366670.1"/>
    <property type="molecule type" value="Genomic_DNA"/>
</dbReference>
<keyword evidence="1" id="KW-0812">Transmembrane</keyword>
<keyword evidence="1" id="KW-1134">Transmembrane beta strand</keyword>
<dbReference type="InterPro" id="IPR023996">
    <property type="entry name" value="TonB-dep_OMP_SusC/RagA"/>
</dbReference>
<comment type="subcellular location">
    <subcellularLocation>
        <location evidence="1">Cell outer membrane</location>
        <topology evidence="1">Multi-pass membrane protein</topology>
    </subcellularLocation>
</comment>
<keyword evidence="1" id="KW-0998">Cell outer membrane</keyword>
<dbReference type="SUPFAM" id="SSF49464">
    <property type="entry name" value="Carboxypeptidase regulatory domain-like"/>
    <property type="match status" value="1"/>
</dbReference>
<feature type="signal peptide" evidence="2">
    <location>
        <begin position="1"/>
        <end position="17"/>
    </location>
</feature>
<dbReference type="NCBIfam" id="TIGR04057">
    <property type="entry name" value="SusC_RagA_signa"/>
    <property type="match status" value="1"/>
</dbReference>
<dbReference type="Proteomes" id="UP000610931">
    <property type="component" value="Unassembled WGS sequence"/>
</dbReference>
<accession>A0A8J7IU58</accession>
<dbReference type="FunFam" id="2.170.130.10:FF:000003">
    <property type="entry name" value="SusC/RagA family TonB-linked outer membrane protein"/>
    <property type="match status" value="1"/>
</dbReference>
<protein>
    <submittedName>
        <fullName evidence="4">TonB-dependent receptor</fullName>
    </submittedName>
</protein>
<evidence type="ECO:0000259" key="3">
    <source>
        <dbReference type="Pfam" id="PF07715"/>
    </source>
</evidence>
<dbReference type="InterPro" id="IPR008969">
    <property type="entry name" value="CarboxyPept-like_regulatory"/>
</dbReference>
<keyword evidence="2" id="KW-0732">Signal</keyword>
<dbReference type="InterPro" id="IPR039426">
    <property type="entry name" value="TonB-dep_rcpt-like"/>
</dbReference>
<sequence length="1134" mass="126854">MKLSALFLFVTLFSVQANTSYSQVTKISLKLKDVKVEQLIDVIESKSDFRFIYKIKDVDLNRLISVNAKEEKVTSILEKVFNKTLTTFNVIDKQIFLTKKIEPPVKEVVEPRVQEREIKGTVVDETNTPLLGVTILVKGTSIGTTTDFDGNYTIKVKELNAVLVFSYVGFETQEVPVDNKTTINVTLKEDAAELDEVVLVSFGKQKKTSLISSVTTVKPSDLKIPSSNLTTSLAGRVAGVIGFQRSGEPGLGADDATFFIRGVTSFGYGNNPLILIDGVELTVRDLARLQPDDIAEFSIMKDATATSLYGARGANGVIYVTLKEGVEGPLRVNVRMETSMSSPTKNVDFADPITYMQLHNEAVRTRDPLGLLPYSQEKVDQTIAGGNPLLYPTTNWQEELFKDQTFNKRLNFNLNGGGKVARYYVSVSGSQDNGVLKVPKISNFNSNIKYKQFQLRSNTNVKLTKTTNLKMNFTGNYDDYTGPIDSGAGLYAKVVRTNPVYFRPFYEKDADNQFTNHILFGNYGDGDYLNPYADLARGYRETGSSKVIAQVEVEQDFNFITEGLIGKMIVNANRESGNSIIRSYNPYYYQPILNRETGAIRLNSLNEEDGTEFLDYNEVNKYVTSSTYFESRLTYNKNINEIYDVSGLLVFTLNNRKISNAGSLQGSLPFRNMGLAGRFTLGVKDRYFGEFTFGYNGSERFAKEKRWGYFPSLAFGWVVSNEEFFEKQKEVVNLLKLKATYGLVGSDQIGSEFDRFFYLSQVNLNGGRGYVTGSDFDKFLPGASIQRYANDQISWETGAKFNAGIELGLFNEFNLEADYFIEHRSNILSDRIMSSSIGLEAGVKANIGEAVSRGVDGRITYNKSFSNGMWIQAMGNFTYSTNKVTKKEEPDYSSTPWLSSVGKPINQTWGYIAERLFVDQNEVNNSPLQTFGEYTGGDIKYRDINGDGRISGLDRVPIGNPGVPEIVYGFGVSTGFKNFDFSCFFQGVANTSFWISPSATAPFANSVVFDPSTGISQGNNQLLRVWADSHWSEDNRDVYAKWPRLSPNVINNNAQTSTWFMQDGSFMRLKSAEIGYTIPEKMVNKWGLTDFRFYVSGTNLLTFSKFKLWDPEMAWNGLGYPTQMVVNAGLQISL</sequence>
<dbReference type="SUPFAM" id="SSF56935">
    <property type="entry name" value="Porins"/>
    <property type="match status" value="1"/>
</dbReference>
<keyword evidence="1" id="KW-0472">Membrane</keyword>
<dbReference type="PROSITE" id="PS52016">
    <property type="entry name" value="TONB_DEPENDENT_REC_3"/>
    <property type="match status" value="1"/>
</dbReference>
<evidence type="ECO:0000256" key="2">
    <source>
        <dbReference type="SAM" id="SignalP"/>
    </source>
</evidence>
<dbReference type="Gene3D" id="2.60.40.1120">
    <property type="entry name" value="Carboxypeptidase-like, regulatory domain"/>
    <property type="match status" value="1"/>
</dbReference>
<comment type="caution">
    <text evidence="4">The sequence shown here is derived from an EMBL/GenBank/DDBJ whole genome shotgun (WGS) entry which is preliminary data.</text>
</comment>
<name>A0A8J7IU58_9FLAO</name>